<evidence type="ECO:0000259" key="12">
    <source>
        <dbReference type="Pfam" id="PF02868"/>
    </source>
</evidence>
<feature type="domain" description="SbsA Ig-like" evidence="14">
    <location>
        <begin position="756"/>
        <end position="856"/>
    </location>
</feature>
<feature type="active site" evidence="8">
    <location>
        <position position="365"/>
    </location>
</feature>
<organism evidence="15">
    <name type="scientific">uncultured Rubrobacteraceae bacterium</name>
    <dbReference type="NCBI Taxonomy" id="349277"/>
    <lineage>
        <taxon>Bacteria</taxon>
        <taxon>Bacillati</taxon>
        <taxon>Actinomycetota</taxon>
        <taxon>Rubrobacteria</taxon>
        <taxon>Rubrobacterales</taxon>
        <taxon>Rubrobacteraceae</taxon>
        <taxon>environmental samples</taxon>
    </lineage>
</organism>
<dbReference type="PANTHER" id="PTHR33794:SF1">
    <property type="entry name" value="BACILLOLYSIN"/>
    <property type="match status" value="1"/>
</dbReference>
<feature type="signal peptide" evidence="10">
    <location>
        <begin position="1"/>
        <end position="29"/>
    </location>
</feature>
<dbReference type="InterPro" id="IPR050728">
    <property type="entry name" value="Zinc_Metalloprotease_M4"/>
</dbReference>
<dbReference type="Gene3D" id="3.10.170.10">
    <property type="match status" value="1"/>
</dbReference>
<dbReference type="EC" id="3.4.24.28" evidence="15"/>
<dbReference type="Pfam" id="PF02868">
    <property type="entry name" value="Peptidase_M4_C"/>
    <property type="match status" value="1"/>
</dbReference>
<evidence type="ECO:0000259" key="11">
    <source>
        <dbReference type="Pfam" id="PF01447"/>
    </source>
</evidence>
<keyword evidence="3" id="KW-0479">Metal-binding</keyword>
<gene>
    <name evidence="15" type="ORF">AVDCRST_MAG22-150</name>
</gene>
<dbReference type="InterPro" id="IPR011096">
    <property type="entry name" value="FTP_domain"/>
</dbReference>
<dbReference type="InterPro" id="IPR032812">
    <property type="entry name" value="SbsA_Ig"/>
</dbReference>
<dbReference type="GO" id="GO:0006508">
    <property type="term" value="P:proteolysis"/>
    <property type="evidence" value="ECO:0007669"/>
    <property type="project" value="UniProtKB-KW"/>
</dbReference>
<dbReference type="AlphaFoldDB" id="A0A6J4NCT8"/>
<dbReference type="PRINTS" id="PR00730">
    <property type="entry name" value="THERMOLYSIN"/>
</dbReference>
<protein>
    <submittedName>
        <fullName evidence="15">Bacillolysin (Neutral protease)</fullName>
        <ecNumber evidence="15">3.4.24.28</ecNumber>
    </submittedName>
</protein>
<dbReference type="SUPFAM" id="SSF55486">
    <property type="entry name" value="Metalloproteases ('zincins'), catalytic domain"/>
    <property type="match status" value="1"/>
</dbReference>
<dbReference type="Gene3D" id="1.10.390.10">
    <property type="entry name" value="Neutral Protease Domain 2"/>
    <property type="match status" value="1"/>
</dbReference>
<dbReference type="GO" id="GO:0004222">
    <property type="term" value="F:metalloendopeptidase activity"/>
    <property type="evidence" value="ECO:0007669"/>
    <property type="project" value="InterPro"/>
</dbReference>
<sequence>MMSSLLAHGRSILLVLLALAVLLPGAAVAQSQNDDPRPTSPERELLDHLGDARVYRDDATGNVNLIGTTRQDAIGRPTGLPANASPVAAARAHLSEYGALFGLGDPAQELRAEETDRVGQGRSVVHFQQVHDGVPVLGGELNVQLTDANELLVANGEVLSGAAVGKDPQLTADAARENALAKIARDRNMRAADLDATDPELWVYDPALLGAPGPQITQLVWRMEVSPNGLDHFRELVLVEANRGAVVLNFNQVHAALDREIYTANNDPTTTFPGTLVCDGEDDTACPEEDADAVNVHRYSKDTYDFYLDIHGRDSIDGAGMTIKSTVDICPPGYPCPLPNAAWLGAQKHAVYGDGITSDDVVGHEFTHGVTDHESNLFYYYQSGAINESLSDIWGEFIDLTNGSGTDTDAVRWQGGEDVPGGARRDAKDPTTYGDPDRMQSSLYWGSESDSGGVHHNSGVNNKAAYLMTDGDTFNGKTVTGLGIQKVAKIYYEVQTNLLTSASDHKDLYAALQQACTNLTGTSGITASDCQEVKDAVDATEMNLQPLKAAAPEAPVCLTGQTASDLFSDDLENPQSGNWVSGSLVGDDYWYYPQDPGMDYATSGITNLWGWNQDAVGDYFIATTNGVAPPADKSTYLRFNHAYGFDDDVDRPFTAYDGGVLEYSTDDGSTWKGAGSLITHNGYNGAISDKFDNPLGGRKGFVRQSNGYTSSRVDLSSLAGQSVRFRFRIGTDSGYEDYGWFIDDVRVYTCEGAANDTTPPTVKSHTPTRTLNVSPNANVTATFSEEMKAGTINKDTVKLVRKGSTTRVGASLSYDANSRKVVLDPRRTLKAGATYKATVTTGAEDLAGNSLDQTPTLTGNQMKVWRFKIKP</sequence>
<evidence type="ECO:0000313" key="15">
    <source>
        <dbReference type="EMBL" id="CAA9384187.1"/>
    </source>
</evidence>
<feature type="active site" description="Proton donor" evidence="8">
    <location>
        <position position="455"/>
    </location>
</feature>
<accession>A0A6J4NCT8</accession>
<keyword evidence="5 15" id="KW-0378">Hydrolase</keyword>
<keyword evidence="4 10" id="KW-0732">Signal</keyword>
<evidence type="ECO:0000256" key="6">
    <source>
        <dbReference type="ARBA" id="ARBA00022833"/>
    </source>
</evidence>
<dbReference type="PANTHER" id="PTHR33794">
    <property type="entry name" value="BACILLOLYSIN"/>
    <property type="match status" value="1"/>
</dbReference>
<keyword evidence="2 15" id="KW-0645">Protease</keyword>
<keyword evidence="7" id="KW-0482">Metalloprotease</keyword>
<dbReference type="EMBL" id="CADCUV010000010">
    <property type="protein sequence ID" value="CAA9384187.1"/>
    <property type="molecule type" value="Genomic_DNA"/>
</dbReference>
<evidence type="ECO:0000256" key="2">
    <source>
        <dbReference type="ARBA" id="ARBA00022670"/>
    </source>
</evidence>
<evidence type="ECO:0000256" key="5">
    <source>
        <dbReference type="ARBA" id="ARBA00022801"/>
    </source>
</evidence>
<dbReference type="GO" id="GO:0046872">
    <property type="term" value="F:metal ion binding"/>
    <property type="evidence" value="ECO:0007669"/>
    <property type="project" value="UniProtKB-KW"/>
</dbReference>
<feature type="domain" description="FTP" evidence="13">
    <location>
        <begin position="109"/>
        <end position="157"/>
    </location>
</feature>
<evidence type="ECO:0000256" key="9">
    <source>
        <dbReference type="SAM" id="MobiDB-lite"/>
    </source>
</evidence>
<dbReference type="InterPro" id="IPR027268">
    <property type="entry name" value="Peptidase_M4/M1_CTD_sf"/>
</dbReference>
<feature type="region of interest" description="Disordered" evidence="9">
    <location>
        <begin position="408"/>
        <end position="437"/>
    </location>
</feature>
<dbReference type="Pfam" id="PF13205">
    <property type="entry name" value="Big_5"/>
    <property type="match status" value="1"/>
</dbReference>
<feature type="chain" id="PRO_5026856244" evidence="10">
    <location>
        <begin position="30"/>
        <end position="871"/>
    </location>
</feature>
<dbReference type="InterPro" id="IPR023612">
    <property type="entry name" value="Peptidase_M4"/>
</dbReference>
<evidence type="ECO:0000256" key="8">
    <source>
        <dbReference type="PIRSR" id="PIRSR623612-1"/>
    </source>
</evidence>
<comment type="similarity">
    <text evidence="1">Belongs to the peptidase M4 family.</text>
</comment>
<dbReference type="Pfam" id="PF01447">
    <property type="entry name" value="Peptidase_M4"/>
    <property type="match status" value="1"/>
</dbReference>
<evidence type="ECO:0000256" key="10">
    <source>
        <dbReference type="SAM" id="SignalP"/>
    </source>
</evidence>
<dbReference type="CDD" id="cd09597">
    <property type="entry name" value="M4_TLP"/>
    <property type="match status" value="1"/>
</dbReference>
<proteinExistence type="inferred from homology"/>
<feature type="domain" description="Peptidase M4 C-terminal" evidence="12">
    <location>
        <begin position="375"/>
        <end position="539"/>
    </location>
</feature>
<keyword evidence="6" id="KW-0862">Zinc</keyword>
<evidence type="ECO:0000256" key="7">
    <source>
        <dbReference type="ARBA" id="ARBA00023049"/>
    </source>
</evidence>
<evidence type="ECO:0000259" key="14">
    <source>
        <dbReference type="Pfam" id="PF13205"/>
    </source>
</evidence>
<evidence type="ECO:0000256" key="3">
    <source>
        <dbReference type="ARBA" id="ARBA00022723"/>
    </source>
</evidence>
<feature type="domain" description="Peptidase M4" evidence="11">
    <location>
        <begin position="260"/>
        <end position="372"/>
    </location>
</feature>
<dbReference type="Pfam" id="PF07504">
    <property type="entry name" value="FTP"/>
    <property type="match status" value="1"/>
</dbReference>
<evidence type="ECO:0000256" key="4">
    <source>
        <dbReference type="ARBA" id="ARBA00022729"/>
    </source>
</evidence>
<name>A0A6J4NCT8_9ACTN</name>
<dbReference type="Gene3D" id="2.60.40.1220">
    <property type="match status" value="1"/>
</dbReference>
<dbReference type="InterPro" id="IPR014755">
    <property type="entry name" value="Cu-Rt/internalin_Ig-like"/>
</dbReference>
<evidence type="ECO:0000256" key="1">
    <source>
        <dbReference type="ARBA" id="ARBA00009388"/>
    </source>
</evidence>
<dbReference type="InterPro" id="IPR013856">
    <property type="entry name" value="Peptidase_M4_domain"/>
</dbReference>
<dbReference type="Gene3D" id="2.60.120.260">
    <property type="entry name" value="Galactose-binding domain-like"/>
    <property type="match status" value="1"/>
</dbReference>
<dbReference type="Gene3D" id="3.10.450.490">
    <property type="match status" value="1"/>
</dbReference>
<evidence type="ECO:0000259" key="13">
    <source>
        <dbReference type="Pfam" id="PF07504"/>
    </source>
</evidence>
<dbReference type="InterPro" id="IPR001570">
    <property type="entry name" value="Peptidase_M4_C_domain"/>
</dbReference>
<reference evidence="15" key="1">
    <citation type="submission" date="2020-02" db="EMBL/GenBank/DDBJ databases">
        <authorList>
            <person name="Meier V. D."/>
        </authorList>
    </citation>
    <scope>NUCLEOTIDE SEQUENCE</scope>
    <source>
        <strain evidence="15">AVDCRST_MAG22</strain>
    </source>
</reference>